<evidence type="ECO:0000313" key="2">
    <source>
        <dbReference type="EMBL" id="CAD7254799.1"/>
    </source>
</evidence>
<accession>A0A7R9AIY2</accession>
<dbReference type="EMBL" id="CAJPEV010012827">
    <property type="protein sequence ID" value="CAG0906595.1"/>
    <property type="molecule type" value="Genomic_DNA"/>
</dbReference>
<feature type="non-terminal residue" evidence="2">
    <location>
        <position position="1"/>
    </location>
</feature>
<sequence length="179" mass="19678">MQLFDKAMGVKVWEACNMAFDHMPLAAVIDRRIYCCHGGIFPPTLAGGGLLSAINSIPCPLSEPETQSPLAWEILWNDPLSKDGSYGKNMMALTDKNGFAPNTKRGTAHVFDEAALEQFLSRNNLSHVIRAHEVQQAGFQIQQKGRILTVFSSSAYCGGTNEAACILCESYKLRVIRLD</sequence>
<dbReference type="GO" id="GO:0005737">
    <property type="term" value="C:cytoplasm"/>
    <property type="evidence" value="ECO:0007669"/>
    <property type="project" value="TreeGrafter"/>
</dbReference>
<dbReference type="AlphaFoldDB" id="A0A7R9AIY2"/>
<reference evidence="2" key="1">
    <citation type="submission" date="2020-11" db="EMBL/GenBank/DDBJ databases">
        <authorList>
            <person name="Tran Van P."/>
        </authorList>
    </citation>
    <scope>NUCLEOTIDE SEQUENCE</scope>
</reference>
<dbReference type="Gene3D" id="3.60.21.10">
    <property type="match status" value="1"/>
</dbReference>
<dbReference type="SUPFAM" id="SSF56300">
    <property type="entry name" value="Metallo-dependent phosphatases"/>
    <property type="match status" value="1"/>
</dbReference>
<keyword evidence="3" id="KW-1185">Reference proteome</keyword>
<dbReference type="PANTHER" id="PTHR11668">
    <property type="entry name" value="SERINE/THREONINE PROTEIN PHOSPHATASE"/>
    <property type="match status" value="1"/>
</dbReference>
<evidence type="ECO:0000259" key="1">
    <source>
        <dbReference type="SMART" id="SM00156"/>
    </source>
</evidence>
<dbReference type="InterPro" id="IPR029052">
    <property type="entry name" value="Metallo-depent_PP-like"/>
</dbReference>
<gene>
    <name evidence="2" type="ORF">DSTB1V02_LOCUS14545</name>
</gene>
<dbReference type="InterPro" id="IPR004843">
    <property type="entry name" value="Calcineurin-like_PHP"/>
</dbReference>
<dbReference type="GO" id="GO:0004722">
    <property type="term" value="F:protein serine/threonine phosphatase activity"/>
    <property type="evidence" value="ECO:0007669"/>
    <property type="project" value="TreeGrafter"/>
</dbReference>
<dbReference type="PRINTS" id="PR00114">
    <property type="entry name" value="STPHPHTASE"/>
</dbReference>
<name>A0A7R9AIY2_9CRUS</name>
<proteinExistence type="predicted"/>
<dbReference type="CDD" id="cd00144">
    <property type="entry name" value="MPP_PPP_family"/>
    <property type="match status" value="1"/>
</dbReference>
<dbReference type="InterPro" id="IPR050341">
    <property type="entry name" value="PP1_catalytic_subunit"/>
</dbReference>
<organism evidence="2">
    <name type="scientific">Darwinula stevensoni</name>
    <dbReference type="NCBI Taxonomy" id="69355"/>
    <lineage>
        <taxon>Eukaryota</taxon>
        <taxon>Metazoa</taxon>
        <taxon>Ecdysozoa</taxon>
        <taxon>Arthropoda</taxon>
        <taxon>Crustacea</taxon>
        <taxon>Oligostraca</taxon>
        <taxon>Ostracoda</taxon>
        <taxon>Podocopa</taxon>
        <taxon>Podocopida</taxon>
        <taxon>Darwinulocopina</taxon>
        <taxon>Darwinuloidea</taxon>
        <taxon>Darwinulidae</taxon>
        <taxon>Darwinula</taxon>
    </lineage>
</organism>
<dbReference type="InterPro" id="IPR006186">
    <property type="entry name" value="Ser/Thr-sp_prot-phosphatase"/>
</dbReference>
<dbReference type="SMART" id="SM00156">
    <property type="entry name" value="PP2Ac"/>
    <property type="match status" value="1"/>
</dbReference>
<protein>
    <recommendedName>
        <fullName evidence="1">Serine/threonine specific protein phosphatases domain-containing protein</fullName>
    </recommendedName>
</protein>
<evidence type="ECO:0000313" key="3">
    <source>
        <dbReference type="Proteomes" id="UP000677054"/>
    </source>
</evidence>
<dbReference type="Pfam" id="PF00149">
    <property type="entry name" value="Metallophos"/>
    <property type="match status" value="1"/>
</dbReference>
<dbReference type="GO" id="GO:0005634">
    <property type="term" value="C:nucleus"/>
    <property type="evidence" value="ECO:0007669"/>
    <property type="project" value="TreeGrafter"/>
</dbReference>
<dbReference type="PANTHER" id="PTHR11668:SF496">
    <property type="entry name" value="SERINE_THREONINE-PROTEIN PHOSPHATASE"/>
    <property type="match status" value="1"/>
</dbReference>
<dbReference type="EMBL" id="LR912345">
    <property type="protein sequence ID" value="CAD7254799.1"/>
    <property type="molecule type" value="Genomic_DNA"/>
</dbReference>
<feature type="domain" description="Serine/threonine specific protein phosphatases" evidence="1">
    <location>
        <begin position="1"/>
        <end position="179"/>
    </location>
</feature>
<dbReference type="OrthoDB" id="256429at2759"/>
<dbReference type="Proteomes" id="UP000677054">
    <property type="component" value="Unassembled WGS sequence"/>
</dbReference>